<accession>A0ACC1BC09</accession>
<organism evidence="1 2">
    <name type="scientific">Pistacia atlantica</name>
    <dbReference type="NCBI Taxonomy" id="434234"/>
    <lineage>
        <taxon>Eukaryota</taxon>
        <taxon>Viridiplantae</taxon>
        <taxon>Streptophyta</taxon>
        <taxon>Embryophyta</taxon>
        <taxon>Tracheophyta</taxon>
        <taxon>Spermatophyta</taxon>
        <taxon>Magnoliopsida</taxon>
        <taxon>eudicotyledons</taxon>
        <taxon>Gunneridae</taxon>
        <taxon>Pentapetalae</taxon>
        <taxon>rosids</taxon>
        <taxon>malvids</taxon>
        <taxon>Sapindales</taxon>
        <taxon>Anacardiaceae</taxon>
        <taxon>Pistacia</taxon>
    </lineage>
</organism>
<reference evidence="2" key="1">
    <citation type="journal article" date="2023" name="G3 (Bethesda)">
        <title>Genome assembly and association tests identify interacting loci associated with vigor, precocity, and sex in interspecific pistachio rootstocks.</title>
        <authorList>
            <person name="Palmer W."/>
            <person name="Jacygrad E."/>
            <person name="Sagayaradj S."/>
            <person name="Cavanaugh K."/>
            <person name="Han R."/>
            <person name="Bertier L."/>
            <person name="Beede B."/>
            <person name="Kafkas S."/>
            <person name="Golino D."/>
            <person name="Preece J."/>
            <person name="Michelmore R."/>
        </authorList>
    </citation>
    <scope>NUCLEOTIDE SEQUENCE [LARGE SCALE GENOMIC DNA]</scope>
</reference>
<name>A0ACC1BC09_9ROSI</name>
<dbReference type="EMBL" id="CM047901">
    <property type="protein sequence ID" value="KAJ0096462.1"/>
    <property type="molecule type" value="Genomic_DNA"/>
</dbReference>
<evidence type="ECO:0000313" key="1">
    <source>
        <dbReference type="EMBL" id="KAJ0096462.1"/>
    </source>
</evidence>
<protein>
    <submittedName>
        <fullName evidence="1">Uncharacterized protein</fullName>
    </submittedName>
</protein>
<evidence type="ECO:0000313" key="2">
    <source>
        <dbReference type="Proteomes" id="UP001164250"/>
    </source>
</evidence>
<keyword evidence="2" id="KW-1185">Reference proteome</keyword>
<proteinExistence type="predicted"/>
<dbReference type="Proteomes" id="UP001164250">
    <property type="component" value="Chromosome 5"/>
</dbReference>
<sequence>MASKASYENKPYIQTIVTQHWKMEFLGSDDYWNEVLKLLTQTHEVLTLISLGVRSMAWARFMALSWFTKGHSLGGALAILFAAILALHDETELLERLEGVYTFGQPMVEDEKFVEFMKKKLKESAINYVRFVYSNDIVPRLPFDDSELMFKHFGQRFYYNSLYKGQVKAPNKNYFSPLEAIPMMMNVVWELIKSFALWRITGADYRERGLMRVVRVIGLIIPGLSAHCPQDYINGSCLGSTDVLFHPNRLYSTY</sequence>
<gene>
    <name evidence="1" type="ORF">Patl1_28691</name>
</gene>
<comment type="caution">
    <text evidence="1">The sequence shown here is derived from an EMBL/GenBank/DDBJ whole genome shotgun (WGS) entry which is preliminary data.</text>
</comment>